<feature type="repeat" description="TPR" evidence="3">
    <location>
        <begin position="146"/>
        <end position="179"/>
    </location>
</feature>
<dbReference type="PROSITE" id="PS51257">
    <property type="entry name" value="PROKAR_LIPOPROTEIN"/>
    <property type="match status" value="1"/>
</dbReference>
<keyword evidence="6" id="KW-1185">Reference proteome</keyword>
<dbReference type="PROSITE" id="PS50005">
    <property type="entry name" value="TPR"/>
    <property type="match status" value="3"/>
</dbReference>
<evidence type="ECO:0000256" key="4">
    <source>
        <dbReference type="SAM" id="SignalP"/>
    </source>
</evidence>
<protein>
    <submittedName>
        <fullName evidence="5">Type IV pilus biogenesis/stability protein PilW</fullName>
    </submittedName>
</protein>
<feature type="repeat" description="TPR" evidence="3">
    <location>
        <begin position="76"/>
        <end position="109"/>
    </location>
</feature>
<dbReference type="OrthoDB" id="9814042at2"/>
<accession>A0A432ZK95</accession>
<dbReference type="Gene3D" id="1.25.40.10">
    <property type="entry name" value="Tetratricopeptide repeat domain"/>
    <property type="match status" value="1"/>
</dbReference>
<reference evidence="5 6" key="1">
    <citation type="journal article" date="2011" name="Front. Microbiol.">
        <title>Genomic signatures of strain selection and enhancement in Bacillus atrophaeus var. globigii, a historical biowarfare simulant.</title>
        <authorList>
            <person name="Gibbons H.S."/>
            <person name="Broomall S.M."/>
            <person name="McNew L.A."/>
            <person name="Daligault H."/>
            <person name="Chapman C."/>
            <person name="Bruce D."/>
            <person name="Karavis M."/>
            <person name="Krepps M."/>
            <person name="McGregor P.A."/>
            <person name="Hong C."/>
            <person name="Park K.H."/>
            <person name="Akmal A."/>
            <person name="Feldman A."/>
            <person name="Lin J.S."/>
            <person name="Chang W.E."/>
            <person name="Higgs B.W."/>
            <person name="Demirev P."/>
            <person name="Lindquist J."/>
            <person name="Liem A."/>
            <person name="Fochler E."/>
            <person name="Read T.D."/>
            <person name="Tapia R."/>
            <person name="Johnson S."/>
            <person name="Bishop-Lilly K.A."/>
            <person name="Detter C."/>
            <person name="Han C."/>
            <person name="Sozhamannan S."/>
            <person name="Rosenzweig C.N."/>
            <person name="Skowronski E.W."/>
        </authorList>
    </citation>
    <scope>NUCLEOTIDE SEQUENCE [LARGE SCALE GENOMIC DNA]</scope>
    <source>
        <strain evidence="5 6">PIT1</strain>
    </source>
</reference>
<gene>
    <name evidence="5" type="ORF">CWI83_05305</name>
</gene>
<keyword evidence="4" id="KW-0732">Signal</keyword>
<name>A0A432ZK95_9GAMM</name>
<keyword evidence="2 3" id="KW-0802">TPR repeat</keyword>
<dbReference type="SMART" id="SM00028">
    <property type="entry name" value="TPR"/>
    <property type="match status" value="4"/>
</dbReference>
<comment type="caution">
    <text evidence="5">The sequence shown here is derived from an EMBL/GenBank/DDBJ whole genome shotgun (WGS) entry which is preliminary data.</text>
</comment>
<keyword evidence="1" id="KW-0677">Repeat</keyword>
<dbReference type="Proteomes" id="UP000288279">
    <property type="component" value="Unassembled WGS sequence"/>
</dbReference>
<dbReference type="RefSeq" id="WP_126826750.1">
    <property type="nucleotide sequence ID" value="NZ_PIQG01000002.1"/>
</dbReference>
<dbReference type="AlphaFoldDB" id="A0A432ZK95"/>
<dbReference type="PANTHER" id="PTHR44943:SF8">
    <property type="entry name" value="TPR REPEAT-CONTAINING PROTEIN MJ0263"/>
    <property type="match status" value="1"/>
</dbReference>
<evidence type="ECO:0000256" key="3">
    <source>
        <dbReference type="PROSITE-ProRule" id="PRU00339"/>
    </source>
</evidence>
<dbReference type="InterPro" id="IPR051685">
    <property type="entry name" value="Ycf3/AcsC/BcsC/TPR_MFPF"/>
</dbReference>
<feature type="repeat" description="TPR" evidence="3">
    <location>
        <begin position="42"/>
        <end position="75"/>
    </location>
</feature>
<evidence type="ECO:0000256" key="2">
    <source>
        <dbReference type="ARBA" id="ARBA00022803"/>
    </source>
</evidence>
<dbReference type="SUPFAM" id="SSF48452">
    <property type="entry name" value="TPR-like"/>
    <property type="match status" value="1"/>
</dbReference>
<sequence length="259" mass="29478">MRTFATLMLCALLSLGLSGCVSQRTVDGKDQPAQQFDANEAARTRLALGLQYLRAGNFTQARANLERARDFAPRMPEIYTGLAFYFQQVQEYGQAEQNYRYALRLKPDDGDTLNNLGVLLCSQSRPDEADELFNKAIAQTNYVRVADTYENAALCAADHNRYKSAENYYKLALNHSPNNVEILESYARMLLKLRRFSDTEVVLARRAAQPRLTAEYLWLEVQLAEVQRKPAKRAQFAELLQARFPTSGQAQQLKDESYE</sequence>
<evidence type="ECO:0000313" key="6">
    <source>
        <dbReference type="Proteomes" id="UP000288279"/>
    </source>
</evidence>
<proteinExistence type="predicted"/>
<dbReference type="Pfam" id="PF13432">
    <property type="entry name" value="TPR_16"/>
    <property type="match status" value="1"/>
</dbReference>
<organism evidence="5 6">
    <name type="scientific">Pseudidiomarina taiwanensis</name>
    <dbReference type="NCBI Taxonomy" id="337250"/>
    <lineage>
        <taxon>Bacteria</taxon>
        <taxon>Pseudomonadati</taxon>
        <taxon>Pseudomonadota</taxon>
        <taxon>Gammaproteobacteria</taxon>
        <taxon>Alteromonadales</taxon>
        <taxon>Idiomarinaceae</taxon>
        <taxon>Pseudidiomarina</taxon>
    </lineage>
</organism>
<evidence type="ECO:0000313" key="5">
    <source>
        <dbReference type="EMBL" id="RUO78445.1"/>
    </source>
</evidence>
<feature type="signal peptide" evidence="4">
    <location>
        <begin position="1"/>
        <end position="23"/>
    </location>
</feature>
<feature type="chain" id="PRO_5019411620" evidence="4">
    <location>
        <begin position="24"/>
        <end position="259"/>
    </location>
</feature>
<dbReference type="Pfam" id="PF13424">
    <property type="entry name" value="TPR_12"/>
    <property type="match status" value="1"/>
</dbReference>
<dbReference type="EMBL" id="PIQG01000002">
    <property type="protein sequence ID" value="RUO78445.1"/>
    <property type="molecule type" value="Genomic_DNA"/>
</dbReference>
<dbReference type="InterPro" id="IPR013360">
    <property type="entry name" value="Pilus_4_PilW"/>
</dbReference>
<evidence type="ECO:0000256" key="1">
    <source>
        <dbReference type="ARBA" id="ARBA00022737"/>
    </source>
</evidence>
<dbReference type="InterPro" id="IPR019734">
    <property type="entry name" value="TPR_rpt"/>
</dbReference>
<dbReference type="PANTHER" id="PTHR44943">
    <property type="entry name" value="CELLULOSE SYNTHASE OPERON PROTEIN C"/>
    <property type="match status" value="1"/>
</dbReference>
<dbReference type="NCBIfam" id="TIGR02521">
    <property type="entry name" value="type_IV_pilW"/>
    <property type="match status" value="1"/>
</dbReference>
<dbReference type="InterPro" id="IPR011990">
    <property type="entry name" value="TPR-like_helical_dom_sf"/>
</dbReference>